<keyword evidence="3" id="KW-1185">Reference proteome</keyword>
<evidence type="ECO:0000256" key="1">
    <source>
        <dbReference type="SAM" id="SignalP"/>
    </source>
</evidence>
<gene>
    <name evidence="2" type="ORF">HPLM_LOCUS199</name>
</gene>
<evidence type="ECO:0000313" key="4">
    <source>
        <dbReference type="WBParaSite" id="HPLM_0000019801-mRNA-1"/>
    </source>
</evidence>
<protein>
    <submittedName>
        <fullName evidence="4">Secreted protein</fullName>
    </submittedName>
</protein>
<feature type="signal peptide" evidence="1">
    <location>
        <begin position="1"/>
        <end position="21"/>
    </location>
</feature>
<keyword evidence="1" id="KW-0732">Signal</keyword>
<dbReference type="EMBL" id="UZAF01000112">
    <property type="protein sequence ID" value="VDO04738.1"/>
    <property type="molecule type" value="Genomic_DNA"/>
</dbReference>
<dbReference type="AlphaFoldDB" id="A0A0N4VSD1"/>
<reference evidence="4" key="1">
    <citation type="submission" date="2017-02" db="UniProtKB">
        <authorList>
            <consortium name="WormBaseParasite"/>
        </authorList>
    </citation>
    <scope>IDENTIFICATION</scope>
</reference>
<evidence type="ECO:0000313" key="3">
    <source>
        <dbReference type="Proteomes" id="UP000268014"/>
    </source>
</evidence>
<dbReference type="Proteomes" id="UP000268014">
    <property type="component" value="Unassembled WGS sequence"/>
</dbReference>
<name>A0A0N4VSD1_HAEPC</name>
<feature type="chain" id="PRO_5043123181" evidence="1">
    <location>
        <begin position="22"/>
        <end position="71"/>
    </location>
</feature>
<proteinExistence type="predicted"/>
<reference evidence="2 3" key="2">
    <citation type="submission" date="2018-11" db="EMBL/GenBank/DDBJ databases">
        <authorList>
            <consortium name="Pathogen Informatics"/>
        </authorList>
    </citation>
    <scope>NUCLEOTIDE SEQUENCE [LARGE SCALE GENOMIC DNA]</scope>
    <source>
        <strain evidence="2 3">MHpl1</strain>
    </source>
</reference>
<organism evidence="4">
    <name type="scientific">Haemonchus placei</name>
    <name type="common">Barber's pole worm</name>
    <dbReference type="NCBI Taxonomy" id="6290"/>
    <lineage>
        <taxon>Eukaryota</taxon>
        <taxon>Metazoa</taxon>
        <taxon>Ecdysozoa</taxon>
        <taxon>Nematoda</taxon>
        <taxon>Chromadorea</taxon>
        <taxon>Rhabditida</taxon>
        <taxon>Rhabditina</taxon>
        <taxon>Rhabditomorpha</taxon>
        <taxon>Strongyloidea</taxon>
        <taxon>Trichostrongylidae</taxon>
        <taxon>Haemonchus</taxon>
    </lineage>
</organism>
<dbReference type="OrthoDB" id="7976202at2759"/>
<evidence type="ECO:0000313" key="2">
    <source>
        <dbReference type="EMBL" id="VDO04738.1"/>
    </source>
</evidence>
<accession>A0A0N4VSD1</accession>
<sequence length="71" mass="8053">MKSRTKIFWKILLMISSQVPGFGVAGGNTLRQFNLILIQPVQNNKEVIDVLTSRKEDKEAVEFLRSIATAY</sequence>
<dbReference type="WBParaSite" id="HPLM_0000019801-mRNA-1">
    <property type="protein sequence ID" value="HPLM_0000019801-mRNA-1"/>
    <property type="gene ID" value="HPLM_0000019801"/>
</dbReference>